<evidence type="ECO:0000313" key="2">
    <source>
        <dbReference type="EMBL" id="JAE34249.1"/>
    </source>
</evidence>
<reference evidence="2" key="1">
    <citation type="submission" date="2014-09" db="EMBL/GenBank/DDBJ databases">
        <authorList>
            <person name="Magalhaes I.L.F."/>
            <person name="Oliveira U."/>
            <person name="Santos F.R."/>
            <person name="Vidigal T.H.D.A."/>
            <person name="Brescovit A.D."/>
            <person name="Santos A.J."/>
        </authorList>
    </citation>
    <scope>NUCLEOTIDE SEQUENCE</scope>
    <source>
        <tissue evidence="2">Shoot tissue taken approximately 20 cm above the soil surface</tissue>
    </source>
</reference>
<organism evidence="2">
    <name type="scientific">Arundo donax</name>
    <name type="common">Giant reed</name>
    <name type="synonym">Donax arundinaceus</name>
    <dbReference type="NCBI Taxonomy" id="35708"/>
    <lineage>
        <taxon>Eukaryota</taxon>
        <taxon>Viridiplantae</taxon>
        <taxon>Streptophyta</taxon>
        <taxon>Embryophyta</taxon>
        <taxon>Tracheophyta</taxon>
        <taxon>Spermatophyta</taxon>
        <taxon>Magnoliopsida</taxon>
        <taxon>Liliopsida</taxon>
        <taxon>Poales</taxon>
        <taxon>Poaceae</taxon>
        <taxon>PACMAD clade</taxon>
        <taxon>Arundinoideae</taxon>
        <taxon>Arundineae</taxon>
        <taxon>Arundo</taxon>
    </lineage>
</organism>
<reference evidence="2" key="2">
    <citation type="journal article" date="2015" name="Data Brief">
        <title>Shoot transcriptome of the giant reed, Arundo donax.</title>
        <authorList>
            <person name="Barrero R.A."/>
            <person name="Guerrero F.D."/>
            <person name="Moolhuijzen P."/>
            <person name="Goolsby J.A."/>
            <person name="Tidwell J."/>
            <person name="Bellgard S.E."/>
            <person name="Bellgard M.I."/>
        </authorList>
    </citation>
    <scope>NUCLEOTIDE SEQUENCE</scope>
    <source>
        <tissue evidence="2">Shoot tissue taken approximately 20 cm above the soil surface</tissue>
    </source>
</reference>
<accession>A0A0A9HEL0</accession>
<name>A0A0A9HEL0_ARUDO</name>
<proteinExistence type="predicted"/>
<sequence>MREGGGAAGGRMDESDRARAGS</sequence>
<dbReference type="EMBL" id="GBRH01163647">
    <property type="protein sequence ID" value="JAE34249.1"/>
    <property type="molecule type" value="Transcribed_RNA"/>
</dbReference>
<feature type="region of interest" description="Disordered" evidence="1">
    <location>
        <begin position="1"/>
        <end position="22"/>
    </location>
</feature>
<evidence type="ECO:0000256" key="1">
    <source>
        <dbReference type="SAM" id="MobiDB-lite"/>
    </source>
</evidence>
<feature type="compositionally biased region" description="Basic and acidic residues" evidence="1">
    <location>
        <begin position="11"/>
        <end position="22"/>
    </location>
</feature>
<dbReference type="AlphaFoldDB" id="A0A0A9HEL0"/>
<protein>
    <submittedName>
        <fullName evidence="2">Uncharacterized protein</fullName>
    </submittedName>
</protein>